<reference evidence="1 2" key="2">
    <citation type="submission" date="2009-03" db="EMBL/GenBank/DDBJ databases">
        <title>Draft genome sequence of Coprococcus comes (ATCC 27758).</title>
        <authorList>
            <person name="Sudarsanam P."/>
            <person name="Ley R."/>
            <person name="Guruge J."/>
            <person name="Turnbaugh P.J."/>
            <person name="Mahowald M."/>
            <person name="Liep D."/>
            <person name="Gordon J."/>
        </authorList>
    </citation>
    <scope>NUCLEOTIDE SEQUENCE [LARGE SCALE GENOMIC DNA]</scope>
    <source>
        <strain evidence="1 2">ATCC 27758</strain>
    </source>
</reference>
<dbReference type="Proteomes" id="UP000003793">
    <property type="component" value="Unassembled WGS sequence"/>
</dbReference>
<sequence>MQGVKIMNKKEIKLSNGCDCHSKKWKGRTCTAELGGGKGSFDSGGICQIRCCFSGTSEKNIS</sequence>
<name>C0B9C8_9FIRM</name>
<reference evidence="1 2" key="1">
    <citation type="submission" date="2009-02" db="EMBL/GenBank/DDBJ databases">
        <authorList>
            <person name="Fulton L."/>
            <person name="Clifton S."/>
            <person name="Fulton B."/>
            <person name="Xu J."/>
            <person name="Minx P."/>
            <person name="Pepin K.H."/>
            <person name="Johnson M."/>
            <person name="Bhonagiri V."/>
            <person name="Nash W.E."/>
            <person name="Mardis E.R."/>
            <person name="Wilson R.K."/>
        </authorList>
    </citation>
    <scope>NUCLEOTIDE SEQUENCE [LARGE SCALE GENOMIC DNA]</scope>
    <source>
        <strain evidence="1 2">ATCC 27758</strain>
    </source>
</reference>
<dbReference type="EMBL" id="ABVR01000040">
    <property type="protein sequence ID" value="EEG89880.1"/>
    <property type="molecule type" value="Genomic_DNA"/>
</dbReference>
<gene>
    <name evidence="1" type="ORF">COPCOM_01754</name>
</gene>
<accession>C0B9C8</accession>
<comment type="caution">
    <text evidence="1">The sequence shown here is derived from an EMBL/GenBank/DDBJ whole genome shotgun (WGS) entry which is preliminary data.</text>
</comment>
<protein>
    <submittedName>
        <fullName evidence="1">Uncharacterized protein</fullName>
    </submittedName>
</protein>
<dbReference type="AlphaFoldDB" id="C0B9C8"/>
<organism evidence="1 2">
    <name type="scientific">Coprococcus comes ATCC 27758</name>
    <dbReference type="NCBI Taxonomy" id="470146"/>
    <lineage>
        <taxon>Bacteria</taxon>
        <taxon>Bacillati</taxon>
        <taxon>Bacillota</taxon>
        <taxon>Clostridia</taxon>
        <taxon>Lachnospirales</taxon>
        <taxon>Lachnospiraceae</taxon>
        <taxon>Coprococcus</taxon>
    </lineage>
</organism>
<proteinExistence type="predicted"/>
<dbReference type="HOGENOM" id="CLU_2896383_0_0_9"/>
<evidence type="ECO:0000313" key="2">
    <source>
        <dbReference type="Proteomes" id="UP000003793"/>
    </source>
</evidence>
<evidence type="ECO:0000313" key="1">
    <source>
        <dbReference type="EMBL" id="EEG89880.1"/>
    </source>
</evidence>